<reference evidence="4" key="1">
    <citation type="submission" date="2016-06" db="UniProtKB">
        <authorList>
            <consortium name="WormBaseParasite"/>
        </authorList>
    </citation>
    <scope>IDENTIFICATION</scope>
</reference>
<dbReference type="InterPro" id="IPR000408">
    <property type="entry name" value="Reg_chr_condens"/>
</dbReference>
<dbReference type="PANTHER" id="PTHR46337">
    <property type="entry name" value="RCC1-LIKE G EXCHANGING FACTOR-LIKE PROTEIN"/>
    <property type="match status" value="1"/>
</dbReference>
<dbReference type="InterPro" id="IPR009091">
    <property type="entry name" value="RCC1/BLIP-II"/>
</dbReference>
<organism evidence="3 4">
    <name type="scientific">Toxocara canis</name>
    <name type="common">Canine roundworm</name>
    <dbReference type="NCBI Taxonomy" id="6265"/>
    <lineage>
        <taxon>Eukaryota</taxon>
        <taxon>Metazoa</taxon>
        <taxon>Ecdysozoa</taxon>
        <taxon>Nematoda</taxon>
        <taxon>Chromadorea</taxon>
        <taxon>Rhabditida</taxon>
        <taxon>Spirurina</taxon>
        <taxon>Ascaridomorpha</taxon>
        <taxon>Ascaridoidea</taxon>
        <taxon>Toxocaridae</taxon>
        <taxon>Toxocara</taxon>
    </lineage>
</organism>
<evidence type="ECO:0000256" key="1">
    <source>
        <dbReference type="PROSITE-ProRule" id="PRU00235"/>
    </source>
</evidence>
<dbReference type="GO" id="GO:0005085">
    <property type="term" value="F:guanyl-nucleotide exchange factor activity"/>
    <property type="evidence" value="ECO:0007669"/>
    <property type="project" value="TreeGrafter"/>
</dbReference>
<accession>A0A183UJE2</accession>
<dbReference type="Pfam" id="PF13540">
    <property type="entry name" value="RCC1_2"/>
    <property type="match status" value="1"/>
</dbReference>
<dbReference type="PROSITE" id="PS50012">
    <property type="entry name" value="RCC1_3"/>
    <property type="match status" value="2"/>
</dbReference>
<dbReference type="WBParaSite" id="TCNE_0000861201-mRNA-1">
    <property type="protein sequence ID" value="TCNE_0000861201-mRNA-1"/>
    <property type="gene ID" value="TCNE_0000861201"/>
</dbReference>
<proteinExistence type="predicted"/>
<sequence length="408" mass="44111">MTRNIIEWNILTNVFRHYSTTTSSTKKSVYGCGLAGSGSLMCGSAMKLASSTSAMELSKPTRINYCNSKNIVHVASGFGFSLFASKSKLFGGGVDIFSNQVHTDGFWPRGRRLMLGNSESCDCIVDVAAGRRHFLVATERGLYAFGDNAHGQCGHDPVTMPFLLPNEKCVHAVDVPSKAPIRQVHCTLDTSFVLLDSGEVFSFGLGTDGQLGRGVQASDWRCRPVEGDIKGVKVASLHGSTDTLLAVSESGELFMWGQNEYAQMNPFSEQMQEGFAREVRFAIPKIASASSTATSCIVVTVDGQVFVWGYGVLGQGPNITSLSRPTLLEASLFSGGPGDSGKVKRVFAGNTSMFAISEAENLFAWGVNRFSHLGLGHKNNQYFPYQVVLPKRPLQVSVAPDHTLFLLH</sequence>
<protein>
    <submittedName>
        <fullName evidence="4">Williams-Beuren syndrome chromosomal region 16 protein</fullName>
    </submittedName>
</protein>
<evidence type="ECO:0000313" key="4">
    <source>
        <dbReference type="WBParaSite" id="TCNE_0000861201-mRNA-1"/>
    </source>
</evidence>
<dbReference type="GO" id="GO:0070131">
    <property type="term" value="P:positive regulation of mitochondrial translation"/>
    <property type="evidence" value="ECO:0007669"/>
    <property type="project" value="TreeGrafter"/>
</dbReference>
<dbReference type="PRINTS" id="PR00633">
    <property type="entry name" value="RCCNDNSATION"/>
</dbReference>
<dbReference type="Gene3D" id="2.130.10.30">
    <property type="entry name" value="Regulator of chromosome condensation 1/beta-lactamase-inhibitor protein II"/>
    <property type="match status" value="2"/>
</dbReference>
<name>A0A183UJE2_TOXCA</name>
<dbReference type="AlphaFoldDB" id="A0A183UJE2"/>
<dbReference type="GO" id="GO:0005743">
    <property type="term" value="C:mitochondrial inner membrane"/>
    <property type="evidence" value="ECO:0007669"/>
    <property type="project" value="TreeGrafter"/>
</dbReference>
<dbReference type="GO" id="GO:0019843">
    <property type="term" value="F:rRNA binding"/>
    <property type="evidence" value="ECO:0007669"/>
    <property type="project" value="TreeGrafter"/>
</dbReference>
<gene>
    <name evidence="2" type="ORF">TCNE_LOCUS8612</name>
</gene>
<feature type="repeat" description="RCC1" evidence="1">
    <location>
        <begin position="360"/>
        <end position="408"/>
    </location>
</feature>
<evidence type="ECO:0000313" key="3">
    <source>
        <dbReference type="Proteomes" id="UP000050794"/>
    </source>
</evidence>
<dbReference type="InterPro" id="IPR053035">
    <property type="entry name" value="Mitochondrial_GEF_domain"/>
</dbReference>
<dbReference type="EMBL" id="UYWY01019953">
    <property type="protein sequence ID" value="VDM39933.1"/>
    <property type="molecule type" value="Genomic_DNA"/>
</dbReference>
<dbReference type="Proteomes" id="UP000050794">
    <property type="component" value="Unassembled WGS sequence"/>
</dbReference>
<dbReference type="Pfam" id="PF00415">
    <property type="entry name" value="RCC1"/>
    <property type="match status" value="2"/>
</dbReference>
<reference evidence="2 3" key="2">
    <citation type="submission" date="2018-11" db="EMBL/GenBank/DDBJ databases">
        <authorList>
            <consortium name="Pathogen Informatics"/>
        </authorList>
    </citation>
    <scope>NUCLEOTIDE SEQUENCE [LARGE SCALE GENOMIC DNA]</scope>
</reference>
<dbReference type="SUPFAM" id="SSF50985">
    <property type="entry name" value="RCC1/BLIP-II"/>
    <property type="match status" value="1"/>
</dbReference>
<evidence type="ECO:0000313" key="2">
    <source>
        <dbReference type="EMBL" id="VDM39933.1"/>
    </source>
</evidence>
<keyword evidence="3" id="KW-1185">Reference proteome</keyword>
<dbReference type="PANTHER" id="PTHR46337:SF1">
    <property type="entry name" value="RCC1-LIKE G EXCHANGING FACTOR-LIKE PROTEIN"/>
    <property type="match status" value="1"/>
</dbReference>
<feature type="repeat" description="RCC1" evidence="1">
    <location>
        <begin position="198"/>
        <end position="250"/>
    </location>
</feature>